<dbReference type="GO" id="GO:0035612">
    <property type="term" value="F:AP-2 adaptor complex binding"/>
    <property type="evidence" value="ECO:0007669"/>
    <property type="project" value="TreeGrafter"/>
</dbReference>
<evidence type="ECO:0000256" key="7">
    <source>
        <dbReference type="ARBA" id="ARBA00047899"/>
    </source>
</evidence>
<evidence type="ECO:0000256" key="4">
    <source>
        <dbReference type="ARBA" id="ARBA00022741"/>
    </source>
</evidence>
<proteinExistence type="predicted"/>
<dbReference type="SUPFAM" id="SSF56112">
    <property type="entry name" value="Protein kinase-like (PK-like)"/>
    <property type="match status" value="1"/>
</dbReference>
<dbReference type="PANTHER" id="PTHR22967">
    <property type="entry name" value="SERINE/THREONINE PROTEIN KINASE"/>
    <property type="match status" value="1"/>
</dbReference>
<dbReference type="GO" id="GO:0004674">
    <property type="term" value="F:protein serine/threonine kinase activity"/>
    <property type="evidence" value="ECO:0007669"/>
    <property type="project" value="UniProtKB-KW"/>
</dbReference>
<dbReference type="Pfam" id="PF00069">
    <property type="entry name" value="Pkinase"/>
    <property type="match status" value="1"/>
</dbReference>
<feature type="region of interest" description="Disordered" evidence="9">
    <location>
        <begin position="600"/>
        <end position="620"/>
    </location>
</feature>
<accession>A0A811KYF7</accession>
<keyword evidence="4" id="KW-0547">Nucleotide-binding</keyword>
<name>A0A811KYF7_9BILA</name>
<dbReference type="GO" id="GO:2000369">
    <property type="term" value="P:regulation of clathrin-dependent endocytosis"/>
    <property type="evidence" value="ECO:0007669"/>
    <property type="project" value="TreeGrafter"/>
</dbReference>
<keyword evidence="12" id="KW-1185">Reference proteome</keyword>
<dbReference type="GO" id="GO:0005737">
    <property type="term" value="C:cytoplasm"/>
    <property type="evidence" value="ECO:0007669"/>
    <property type="project" value="TreeGrafter"/>
</dbReference>
<dbReference type="InterPro" id="IPR008271">
    <property type="entry name" value="Ser/Thr_kinase_AS"/>
</dbReference>
<evidence type="ECO:0000313" key="12">
    <source>
        <dbReference type="Proteomes" id="UP000614601"/>
    </source>
</evidence>
<feature type="region of interest" description="Disordered" evidence="9">
    <location>
        <begin position="430"/>
        <end position="482"/>
    </location>
</feature>
<feature type="region of interest" description="Disordered" evidence="9">
    <location>
        <begin position="1"/>
        <end position="29"/>
    </location>
</feature>
<dbReference type="Proteomes" id="UP000783686">
    <property type="component" value="Unassembled WGS sequence"/>
</dbReference>
<comment type="caution">
    <text evidence="11">The sequence shown here is derived from an EMBL/GenBank/DDBJ whole genome shotgun (WGS) entry which is preliminary data.</text>
</comment>
<evidence type="ECO:0000256" key="5">
    <source>
        <dbReference type="ARBA" id="ARBA00022777"/>
    </source>
</evidence>
<evidence type="ECO:0000256" key="2">
    <source>
        <dbReference type="ARBA" id="ARBA00022527"/>
    </source>
</evidence>
<keyword evidence="5" id="KW-0418">Kinase</keyword>
<dbReference type="PANTHER" id="PTHR22967:SF57">
    <property type="entry name" value="AUXILIN, ISOFORM A-RELATED"/>
    <property type="match status" value="1"/>
</dbReference>
<keyword evidence="2" id="KW-0723">Serine/threonine-protein kinase</keyword>
<dbReference type="PROSITE" id="PS50011">
    <property type="entry name" value="PROTEIN_KINASE_DOM"/>
    <property type="match status" value="1"/>
</dbReference>
<dbReference type="SMART" id="SM00220">
    <property type="entry name" value="S_TKc"/>
    <property type="match status" value="1"/>
</dbReference>
<feature type="domain" description="Protein kinase" evidence="10">
    <location>
        <begin position="55"/>
        <end position="327"/>
    </location>
</feature>
<feature type="compositionally biased region" description="Polar residues" evidence="9">
    <location>
        <begin position="1"/>
        <end position="12"/>
    </location>
</feature>
<evidence type="ECO:0000256" key="9">
    <source>
        <dbReference type="SAM" id="MobiDB-lite"/>
    </source>
</evidence>
<protein>
    <recommendedName>
        <fullName evidence="1">non-specific serine/threonine protein kinase</fullName>
        <ecNumber evidence="1">2.7.11.1</ecNumber>
    </recommendedName>
</protein>
<evidence type="ECO:0000256" key="3">
    <source>
        <dbReference type="ARBA" id="ARBA00022679"/>
    </source>
</evidence>
<keyword evidence="3" id="KW-0808">Transferase</keyword>
<dbReference type="InterPro" id="IPR011009">
    <property type="entry name" value="Kinase-like_dom_sf"/>
</dbReference>
<dbReference type="AlphaFoldDB" id="A0A811KYF7"/>
<evidence type="ECO:0000256" key="8">
    <source>
        <dbReference type="ARBA" id="ARBA00048679"/>
    </source>
</evidence>
<evidence type="ECO:0000256" key="1">
    <source>
        <dbReference type="ARBA" id="ARBA00012513"/>
    </source>
</evidence>
<reference evidence="11" key="1">
    <citation type="submission" date="2020-09" db="EMBL/GenBank/DDBJ databases">
        <authorList>
            <person name="Kikuchi T."/>
        </authorList>
    </citation>
    <scope>NUCLEOTIDE SEQUENCE</scope>
    <source>
        <strain evidence="11">SH1</strain>
    </source>
</reference>
<dbReference type="GO" id="GO:0045747">
    <property type="term" value="P:positive regulation of Notch signaling pathway"/>
    <property type="evidence" value="ECO:0007669"/>
    <property type="project" value="TreeGrafter"/>
</dbReference>
<dbReference type="OrthoDB" id="2018507at2759"/>
<dbReference type="EMBL" id="CAJFDH010000004">
    <property type="protein sequence ID" value="CAD5219926.1"/>
    <property type="molecule type" value="Genomic_DNA"/>
</dbReference>
<dbReference type="GO" id="GO:0005524">
    <property type="term" value="F:ATP binding"/>
    <property type="evidence" value="ECO:0007669"/>
    <property type="project" value="UniProtKB-KW"/>
</dbReference>
<keyword evidence="6" id="KW-0067">ATP-binding</keyword>
<organism evidence="11 12">
    <name type="scientific">Bursaphelenchus okinawaensis</name>
    <dbReference type="NCBI Taxonomy" id="465554"/>
    <lineage>
        <taxon>Eukaryota</taxon>
        <taxon>Metazoa</taxon>
        <taxon>Ecdysozoa</taxon>
        <taxon>Nematoda</taxon>
        <taxon>Chromadorea</taxon>
        <taxon>Rhabditida</taxon>
        <taxon>Tylenchina</taxon>
        <taxon>Tylenchomorpha</taxon>
        <taxon>Aphelenchoidea</taxon>
        <taxon>Aphelenchoididae</taxon>
        <taxon>Bursaphelenchus</taxon>
    </lineage>
</organism>
<dbReference type="Gene3D" id="1.10.510.10">
    <property type="entry name" value="Transferase(Phosphotransferase) domain 1"/>
    <property type="match status" value="1"/>
</dbReference>
<dbReference type="EMBL" id="CAJFCW020000004">
    <property type="protein sequence ID" value="CAG9113043.1"/>
    <property type="molecule type" value="Genomic_DNA"/>
</dbReference>
<dbReference type="Proteomes" id="UP000614601">
    <property type="component" value="Unassembled WGS sequence"/>
</dbReference>
<dbReference type="EC" id="2.7.11.1" evidence="1"/>
<sequence>MPLGFFSSNSSKDGPKPQPLTSEKEKKFKDVATSNAGVEIKDSKGTTVKLGKKSYVVEKKLAEGGFAIVYLVQDKHNRCYALKRQLIRDDQRQVEACKTEAQIVKNLNGHKNIVGYVDHSLGVNKAGIYDYMLLTVYYKSSVFNLIKSRMANNKWLTTSEILDIFCDVCEAVARLHHSKTPVIHRDLKIENVLIDERTGGDRPIYILCDFGSATTKVMSRDTCSQYDLEEDIKKYTTPSYRAPEMIDLFAGTLIDTKSDIWALGVMLYKLCYFNVPFGDSILAIQNGSFTFPEQPDIPDELKAIINLLLTASAKHRPNIYQASYLAFSAAKRKCPVYNIEKCPRIELTEAVEIYRLRDKLGANYARRLEKALNDFEEQKIKGKVAPKPEAVERLVEKAASSPPSDKIQEKDRYVPSIPVSAEGMIVNTEQDKQNTQTTSVNPRLRPKASTTVGSQFLPPVGTSPRMVKTPSKPPEVTYSIPSTYQNDYSKTESSDLNTSIPIANHQYQFAVSIKMLTSTVSANPSTSTAIDTMKVSQISTDSSKSAPDCTDASYQRTFSNICEQPFTQAELTAQPRARNAATLPATALRTSAFQPYSITHRNKSDSEQPPAPKSNSFDSESLVPLTESLNPFVAEIKANVMDDNDFGERFDQIRRVNRRNTMDSSMNGSRISDSSDVRRNLGPDMESTLLLYTKTIKNDSLQLDSVTEQAIEEDPFGAAPILPTQIMTAKPV</sequence>
<evidence type="ECO:0000256" key="6">
    <source>
        <dbReference type="ARBA" id="ARBA00022840"/>
    </source>
</evidence>
<evidence type="ECO:0000259" key="10">
    <source>
        <dbReference type="PROSITE" id="PS50011"/>
    </source>
</evidence>
<dbReference type="InterPro" id="IPR000719">
    <property type="entry name" value="Prot_kinase_dom"/>
</dbReference>
<comment type="catalytic activity">
    <reaction evidence="7">
        <text>L-threonyl-[protein] + ATP = O-phospho-L-threonyl-[protein] + ADP + H(+)</text>
        <dbReference type="Rhea" id="RHEA:46608"/>
        <dbReference type="Rhea" id="RHEA-COMP:11060"/>
        <dbReference type="Rhea" id="RHEA-COMP:11605"/>
        <dbReference type="ChEBI" id="CHEBI:15378"/>
        <dbReference type="ChEBI" id="CHEBI:30013"/>
        <dbReference type="ChEBI" id="CHEBI:30616"/>
        <dbReference type="ChEBI" id="CHEBI:61977"/>
        <dbReference type="ChEBI" id="CHEBI:456216"/>
        <dbReference type="EC" id="2.7.11.1"/>
    </reaction>
</comment>
<comment type="catalytic activity">
    <reaction evidence="8">
        <text>L-seryl-[protein] + ATP = O-phospho-L-seryl-[protein] + ADP + H(+)</text>
        <dbReference type="Rhea" id="RHEA:17989"/>
        <dbReference type="Rhea" id="RHEA-COMP:9863"/>
        <dbReference type="Rhea" id="RHEA-COMP:11604"/>
        <dbReference type="ChEBI" id="CHEBI:15378"/>
        <dbReference type="ChEBI" id="CHEBI:29999"/>
        <dbReference type="ChEBI" id="CHEBI:30616"/>
        <dbReference type="ChEBI" id="CHEBI:83421"/>
        <dbReference type="ChEBI" id="CHEBI:456216"/>
        <dbReference type="EC" id="2.7.11.1"/>
    </reaction>
</comment>
<gene>
    <name evidence="11" type="ORF">BOKJ2_LOCUS8688</name>
</gene>
<dbReference type="PROSITE" id="PS00108">
    <property type="entry name" value="PROTEIN_KINASE_ST"/>
    <property type="match status" value="1"/>
</dbReference>
<evidence type="ECO:0000313" key="11">
    <source>
        <dbReference type="EMBL" id="CAD5219926.1"/>
    </source>
</evidence>